<dbReference type="Proteomes" id="UP000818029">
    <property type="component" value="Chromosome A01"/>
</dbReference>
<evidence type="ECO:0000256" key="1">
    <source>
        <dbReference type="SAM" id="MobiDB-lite"/>
    </source>
</evidence>
<evidence type="ECO:0000313" key="3">
    <source>
        <dbReference type="RefSeq" id="XP_016725445.1"/>
    </source>
</evidence>
<protein>
    <submittedName>
        <fullName evidence="3">Uncharacterized protein</fullName>
    </submittedName>
</protein>
<evidence type="ECO:0000313" key="2">
    <source>
        <dbReference type="Proteomes" id="UP000818029"/>
    </source>
</evidence>
<name>A0A1U8MFA0_GOSHI</name>
<dbReference type="STRING" id="3635.A0A1U8MFA0"/>
<reference evidence="3" key="2">
    <citation type="submission" date="2025-08" db="UniProtKB">
        <authorList>
            <consortium name="RefSeq"/>
        </authorList>
    </citation>
    <scope>IDENTIFICATION</scope>
</reference>
<dbReference type="AlphaFoldDB" id="A0A1U8MFA0"/>
<dbReference type="RefSeq" id="XP_016725445.1">
    <property type="nucleotide sequence ID" value="XM_016869956.1"/>
</dbReference>
<reference evidence="2" key="1">
    <citation type="journal article" date="2020" name="Nat. Genet.">
        <title>Genomic diversifications of five Gossypium allopolyploid species and their impact on cotton improvement.</title>
        <authorList>
            <person name="Chen Z.J."/>
            <person name="Sreedasyam A."/>
            <person name="Ando A."/>
            <person name="Song Q."/>
            <person name="De Santiago L.M."/>
            <person name="Hulse-Kemp A.M."/>
            <person name="Ding M."/>
            <person name="Ye W."/>
            <person name="Kirkbride R.C."/>
            <person name="Jenkins J."/>
            <person name="Plott C."/>
            <person name="Lovell J."/>
            <person name="Lin Y.M."/>
            <person name="Vaughn R."/>
            <person name="Liu B."/>
            <person name="Simpson S."/>
            <person name="Scheffler B.E."/>
            <person name="Wen L."/>
            <person name="Saski C.A."/>
            <person name="Grover C.E."/>
            <person name="Hu G."/>
            <person name="Conover J.L."/>
            <person name="Carlson J.W."/>
            <person name="Shu S."/>
            <person name="Boston L.B."/>
            <person name="Williams M."/>
            <person name="Peterson D.G."/>
            <person name="McGee K."/>
            <person name="Jones D.C."/>
            <person name="Wendel J.F."/>
            <person name="Stelly D.M."/>
            <person name="Grimwood J."/>
            <person name="Schmutz J."/>
        </authorList>
    </citation>
    <scope>NUCLEOTIDE SEQUENCE [LARGE SCALE GENOMIC DNA]</scope>
    <source>
        <strain evidence="2">cv. TM-1</strain>
    </source>
</reference>
<gene>
    <name evidence="3" type="primary">LOC107937134</name>
</gene>
<dbReference type="PANTHER" id="PTHR35046">
    <property type="entry name" value="ZINC KNUCKLE (CCHC-TYPE) FAMILY PROTEIN"/>
    <property type="match status" value="1"/>
</dbReference>
<feature type="region of interest" description="Disordered" evidence="1">
    <location>
        <begin position="84"/>
        <end position="116"/>
    </location>
</feature>
<dbReference type="GeneID" id="107937134"/>
<keyword evidence="2" id="KW-1185">Reference proteome</keyword>
<dbReference type="PANTHER" id="PTHR35046:SF9">
    <property type="entry name" value="RNA-DIRECTED DNA POLYMERASE"/>
    <property type="match status" value="1"/>
</dbReference>
<sequence>MKQVLVSFSIEKYSNKVLCDVVPMHADHLLLGRSCQFDWRVVHDGYTNRYTFKHCGKNVTLTPLTPKQVYEDQLKLKTSVGQIREKEKKNERARGKISKETEEEARKEKNGEEKESGKISVFMRASDVRRALTLRQPIFEEVPSGLPPIRGIEHQIDLVPGAALPNQSAY</sequence>
<organism evidence="2 3">
    <name type="scientific">Gossypium hirsutum</name>
    <name type="common">Upland cotton</name>
    <name type="synonym">Gossypium mexicanum</name>
    <dbReference type="NCBI Taxonomy" id="3635"/>
    <lineage>
        <taxon>Eukaryota</taxon>
        <taxon>Viridiplantae</taxon>
        <taxon>Streptophyta</taxon>
        <taxon>Embryophyta</taxon>
        <taxon>Tracheophyta</taxon>
        <taxon>Spermatophyta</taxon>
        <taxon>Magnoliopsida</taxon>
        <taxon>eudicotyledons</taxon>
        <taxon>Gunneridae</taxon>
        <taxon>Pentapetalae</taxon>
        <taxon>rosids</taxon>
        <taxon>malvids</taxon>
        <taxon>Malvales</taxon>
        <taxon>Malvaceae</taxon>
        <taxon>Malvoideae</taxon>
        <taxon>Gossypium</taxon>
    </lineage>
</organism>
<dbReference type="KEGG" id="ghi:107937134"/>
<dbReference type="OrthoDB" id="1934635at2759"/>
<proteinExistence type="predicted"/>
<dbReference type="PaxDb" id="3635-A0A1U8MFA0"/>
<accession>A0A1U8MFA0</accession>